<accession>A0A0G4FFG5</accession>
<feature type="domain" description="VDE lipocalin" evidence="2">
    <location>
        <begin position="307"/>
        <end position="555"/>
    </location>
</feature>
<dbReference type="InParanoid" id="A0A0G4FFG5"/>
<dbReference type="EMBL" id="CDMY01000420">
    <property type="protein sequence ID" value="CEM11601.1"/>
    <property type="molecule type" value="Genomic_DNA"/>
</dbReference>
<evidence type="ECO:0000313" key="4">
    <source>
        <dbReference type="Proteomes" id="UP000041254"/>
    </source>
</evidence>
<evidence type="ECO:0000259" key="2">
    <source>
        <dbReference type="Pfam" id="PF07137"/>
    </source>
</evidence>
<evidence type="ECO:0000256" key="1">
    <source>
        <dbReference type="SAM" id="MobiDB-lite"/>
    </source>
</evidence>
<organism evidence="3 4">
    <name type="scientific">Vitrella brassicaformis (strain CCMP3155)</name>
    <dbReference type="NCBI Taxonomy" id="1169540"/>
    <lineage>
        <taxon>Eukaryota</taxon>
        <taxon>Sar</taxon>
        <taxon>Alveolata</taxon>
        <taxon>Colpodellida</taxon>
        <taxon>Vitrellaceae</taxon>
        <taxon>Vitrella</taxon>
    </lineage>
</organism>
<dbReference type="Gene3D" id="2.40.128.20">
    <property type="match status" value="1"/>
</dbReference>
<sequence length="595" mass="66394">MEFFKRIRSWQPAFTACAALLCVCFRRAASLRPPSSAFVVSPSAPFSTQTRRTMPLGSGARQQNVMMTSTVMEPAVSTVDEESPKAYAGELKPLTNASATVVCIVPAAGRPGHKSHFLTKPFKEQVEWPDVLQHMAERLTWSSPNFKLKIFTEDVLSSPTAPSNLSAALSNANILLTLNVHDRQALTNLKAIVTNTQMGSRTNESAPFLPTILSFGLGGRSSPVESLQRMGGTPVGSFVRKVSARVAPWSRVSRALKTKRVLDILWQRRSSDDLLYFMEVLIDSYVADIPLVKSQLGMKEMGSGVLKCMWTNCQDQIIECMKSPACRQALFCLTNCPLNDQVCTYRCIVTHESPAFEAFSLCILQKHNCLNNSAPIPVYPRPEPLRTFKGKPLTYESAEDIYVGWLGQDPWSWKVVAGKNPAYDFFPNQHQIFYRGKRSAFWYDPVFRVTTYDGRVVWRRRHYRVKRAAEPGTFWFSVLDNGVTSNEYWTILDCADDFSWAIFHYSGAASVAGQQYRGALVVSRDGAWPKIDGMETRRRIEAALDKAGVKTWELYEVVNDGSEGAPLGLPDSGAPMAEQYQEVRPPQQPVQAAVA</sequence>
<dbReference type="AlphaFoldDB" id="A0A0G4FFG5"/>
<gene>
    <name evidence="3" type="ORF">Vbra_9089</name>
</gene>
<dbReference type="Pfam" id="PF07137">
    <property type="entry name" value="VDE"/>
    <property type="match status" value="1"/>
</dbReference>
<feature type="region of interest" description="Disordered" evidence="1">
    <location>
        <begin position="565"/>
        <end position="595"/>
    </location>
</feature>
<dbReference type="InterPro" id="IPR012674">
    <property type="entry name" value="Calycin"/>
</dbReference>
<proteinExistence type="predicted"/>
<name>A0A0G4FFG5_VITBC</name>
<evidence type="ECO:0000313" key="3">
    <source>
        <dbReference type="EMBL" id="CEM11601.1"/>
    </source>
</evidence>
<dbReference type="STRING" id="1169540.A0A0G4FFG5"/>
<dbReference type="PANTHER" id="PTHR33970">
    <property type="entry name" value="VIOLAXANTHIN DE-EPOXIDASE, CHLOROPLASTIC-RELATED"/>
    <property type="match status" value="1"/>
</dbReference>
<dbReference type="Proteomes" id="UP000041254">
    <property type="component" value="Unassembled WGS sequence"/>
</dbReference>
<dbReference type="GO" id="GO:0010028">
    <property type="term" value="P:xanthophyll cycle"/>
    <property type="evidence" value="ECO:0007669"/>
    <property type="project" value="InterPro"/>
</dbReference>
<reference evidence="3 4" key="1">
    <citation type="submission" date="2014-11" db="EMBL/GenBank/DDBJ databases">
        <authorList>
            <person name="Zhu J."/>
            <person name="Qi W."/>
            <person name="Song R."/>
        </authorList>
    </citation>
    <scope>NUCLEOTIDE SEQUENCE [LARGE SCALE GENOMIC DNA]</scope>
</reference>
<dbReference type="OrthoDB" id="420426at2759"/>
<dbReference type="InterPro" id="IPR044682">
    <property type="entry name" value="VDE"/>
</dbReference>
<protein>
    <recommendedName>
        <fullName evidence="2">VDE lipocalin domain-containing protein</fullName>
    </recommendedName>
</protein>
<dbReference type="VEuPathDB" id="CryptoDB:Vbra_9089"/>
<dbReference type="InterPro" id="IPR010788">
    <property type="entry name" value="VDE_dom"/>
</dbReference>
<keyword evidence="4" id="KW-1185">Reference proteome</keyword>
<dbReference type="PANTHER" id="PTHR33970:SF2">
    <property type="entry name" value="OS01G0716400 PROTEIN"/>
    <property type="match status" value="1"/>
</dbReference>
<dbReference type="GO" id="GO:0046422">
    <property type="term" value="F:violaxanthin de-epoxidase activity"/>
    <property type="evidence" value="ECO:0007669"/>
    <property type="project" value="InterPro"/>
</dbReference>